<feature type="compositionally biased region" description="Basic and acidic residues" evidence="1">
    <location>
        <begin position="155"/>
        <end position="165"/>
    </location>
</feature>
<name>A0AAE1AM06_9GAST</name>
<evidence type="ECO:0000313" key="3">
    <source>
        <dbReference type="Proteomes" id="UP001283361"/>
    </source>
</evidence>
<sequence length="214" mass="24088">MSHPRQTESYLGIFRSMVPGGFLIILGQSPCDDAQVNEVNLLLYLRPRSKLVPHKAPGSDRVQCLAHYTAPQLCRSASNRRRRLVCRVKAQLATAHALNSWRFHVLFVLDPPWQWLQQPGVSYSARQFCWVRGAEGETGQRRGRLAANNLAGRGEQTRQDRRDRPSVGGARDVVRAAPVQSNRWRNSSKSGVPHVVMTCSKRLDRSSKTLGPLR</sequence>
<comment type="caution">
    <text evidence="2">The sequence shown here is derived from an EMBL/GenBank/DDBJ whole genome shotgun (WGS) entry which is preliminary data.</text>
</comment>
<proteinExistence type="predicted"/>
<gene>
    <name evidence="2" type="ORF">RRG08_050077</name>
</gene>
<keyword evidence="3" id="KW-1185">Reference proteome</keyword>
<dbReference type="Proteomes" id="UP001283361">
    <property type="component" value="Unassembled WGS sequence"/>
</dbReference>
<dbReference type="EMBL" id="JAWDGP010001646">
    <property type="protein sequence ID" value="KAK3789636.1"/>
    <property type="molecule type" value="Genomic_DNA"/>
</dbReference>
<organism evidence="2 3">
    <name type="scientific">Elysia crispata</name>
    <name type="common">lettuce slug</name>
    <dbReference type="NCBI Taxonomy" id="231223"/>
    <lineage>
        <taxon>Eukaryota</taxon>
        <taxon>Metazoa</taxon>
        <taxon>Spiralia</taxon>
        <taxon>Lophotrochozoa</taxon>
        <taxon>Mollusca</taxon>
        <taxon>Gastropoda</taxon>
        <taxon>Heterobranchia</taxon>
        <taxon>Euthyneura</taxon>
        <taxon>Panpulmonata</taxon>
        <taxon>Sacoglossa</taxon>
        <taxon>Placobranchoidea</taxon>
        <taxon>Plakobranchidae</taxon>
        <taxon>Elysia</taxon>
    </lineage>
</organism>
<feature type="region of interest" description="Disordered" evidence="1">
    <location>
        <begin position="152"/>
        <end position="171"/>
    </location>
</feature>
<accession>A0AAE1AM06</accession>
<reference evidence="2" key="1">
    <citation type="journal article" date="2023" name="G3 (Bethesda)">
        <title>A reference genome for the long-term kleptoplast-retaining sea slug Elysia crispata morphotype clarki.</title>
        <authorList>
            <person name="Eastman K.E."/>
            <person name="Pendleton A.L."/>
            <person name="Shaikh M.A."/>
            <person name="Suttiyut T."/>
            <person name="Ogas R."/>
            <person name="Tomko P."/>
            <person name="Gavelis G."/>
            <person name="Widhalm J.R."/>
            <person name="Wisecaver J.H."/>
        </authorList>
    </citation>
    <scope>NUCLEOTIDE SEQUENCE</scope>
    <source>
        <strain evidence="2">ECLA1</strain>
    </source>
</reference>
<protein>
    <submittedName>
        <fullName evidence="2">Uncharacterized protein</fullName>
    </submittedName>
</protein>
<dbReference type="AlphaFoldDB" id="A0AAE1AM06"/>
<evidence type="ECO:0000256" key="1">
    <source>
        <dbReference type="SAM" id="MobiDB-lite"/>
    </source>
</evidence>
<evidence type="ECO:0000313" key="2">
    <source>
        <dbReference type="EMBL" id="KAK3789636.1"/>
    </source>
</evidence>